<dbReference type="PROSITE" id="PS50011">
    <property type="entry name" value="PROTEIN_KINASE_DOM"/>
    <property type="match status" value="1"/>
</dbReference>
<proteinExistence type="predicted"/>
<dbReference type="PANTHER" id="PTHR24345:SF0">
    <property type="entry name" value="CELL CYCLE SERINE_THREONINE-PROTEIN KINASE CDC5_MSD2"/>
    <property type="match status" value="1"/>
</dbReference>
<keyword evidence="1" id="KW-0723">Serine/threonine-protein kinase</keyword>
<keyword evidence="5 6" id="KW-0067">ATP-binding</keyword>
<dbReference type="PROSITE" id="PS00107">
    <property type="entry name" value="PROTEIN_KINASE_ATP"/>
    <property type="match status" value="1"/>
</dbReference>
<dbReference type="Gene3D" id="3.30.1120.30">
    <property type="entry name" value="POLO box domain"/>
    <property type="match status" value="2"/>
</dbReference>
<dbReference type="InterPro" id="IPR036947">
    <property type="entry name" value="POLO_box_dom_sf"/>
</dbReference>
<keyword evidence="4 9" id="KW-0418">Kinase</keyword>
<dbReference type="InterPro" id="IPR008271">
    <property type="entry name" value="Ser/Thr_kinase_AS"/>
</dbReference>
<dbReference type="GO" id="GO:0007052">
    <property type="term" value="P:mitotic spindle organization"/>
    <property type="evidence" value="ECO:0007669"/>
    <property type="project" value="TreeGrafter"/>
</dbReference>
<dbReference type="GO" id="GO:0004674">
    <property type="term" value="F:protein serine/threonine kinase activity"/>
    <property type="evidence" value="ECO:0007669"/>
    <property type="project" value="UniProtKB-KW"/>
</dbReference>
<dbReference type="RefSeq" id="XP_033533828.1">
    <property type="nucleotide sequence ID" value="XM_033677082.1"/>
</dbReference>
<feature type="domain" description="Protein kinase" evidence="8">
    <location>
        <begin position="20"/>
        <end position="285"/>
    </location>
</feature>
<evidence type="ECO:0000313" key="11">
    <source>
        <dbReference type="RefSeq" id="XP_033533828.1"/>
    </source>
</evidence>
<evidence type="ECO:0000256" key="1">
    <source>
        <dbReference type="ARBA" id="ARBA00022527"/>
    </source>
</evidence>
<dbReference type="GO" id="GO:0000776">
    <property type="term" value="C:kinetochore"/>
    <property type="evidence" value="ECO:0007669"/>
    <property type="project" value="TreeGrafter"/>
</dbReference>
<dbReference type="OrthoDB" id="408964at2759"/>
<name>A0A6G1G258_9PEZI</name>
<gene>
    <name evidence="9 11" type="ORF">P152DRAFT_417204</name>
</gene>
<feature type="region of interest" description="Disordered" evidence="7">
    <location>
        <begin position="554"/>
        <end position="574"/>
    </location>
</feature>
<keyword evidence="10" id="KW-1185">Reference proteome</keyword>
<dbReference type="GO" id="GO:0005737">
    <property type="term" value="C:cytoplasm"/>
    <property type="evidence" value="ECO:0007669"/>
    <property type="project" value="TreeGrafter"/>
</dbReference>
<dbReference type="PANTHER" id="PTHR24345">
    <property type="entry name" value="SERINE/THREONINE-PROTEIN KINASE PLK"/>
    <property type="match status" value="1"/>
</dbReference>
<dbReference type="GeneID" id="54417652"/>
<dbReference type="SUPFAM" id="SSF82615">
    <property type="entry name" value="Polo-box domain"/>
    <property type="match status" value="2"/>
</dbReference>
<reference evidence="11" key="3">
    <citation type="submission" date="2025-04" db="UniProtKB">
        <authorList>
            <consortium name="RefSeq"/>
        </authorList>
    </citation>
    <scope>IDENTIFICATION</scope>
    <source>
        <strain evidence="11">CBS 781.70</strain>
    </source>
</reference>
<evidence type="ECO:0000256" key="7">
    <source>
        <dbReference type="SAM" id="MobiDB-lite"/>
    </source>
</evidence>
<keyword evidence="3 6" id="KW-0547">Nucleotide-binding</keyword>
<accession>A0A6G1G258</accession>
<dbReference type="GO" id="GO:0005816">
    <property type="term" value="C:spindle pole body"/>
    <property type="evidence" value="ECO:0007669"/>
    <property type="project" value="TreeGrafter"/>
</dbReference>
<dbReference type="GO" id="GO:0000922">
    <property type="term" value="C:spindle pole"/>
    <property type="evidence" value="ECO:0007669"/>
    <property type="project" value="TreeGrafter"/>
</dbReference>
<dbReference type="InterPro" id="IPR000719">
    <property type="entry name" value="Prot_kinase_dom"/>
</dbReference>
<dbReference type="Proteomes" id="UP000504638">
    <property type="component" value="Unplaced"/>
</dbReference>
<evidence type="ECO:0000256" key="5">
    <source>
        <dbReference type="ARBA" id="ARBA00022840"/>
    </source>
</evidence>
<dbReference type="Pfam" id="PF00069">
    <property type="entry name" value="Pkinase"/>
    <property type="match status" value="1"/>
</dbReference>
<dbReference type="SUPFAM" id="SSF56112">
    <property type="entry name" value="Protein kinase-like (PK-like)"/>
    <property type="match status" value="1"/>
</dbReference>
<evidence type="ECO:0000256" key="6">
    <source>
        <dbReference type="PROSITE-ProRule" id="PRU10141"/>
    </source>
</evidence>
<sequence>MSVHADPPPSVVPEPNGITYITGEQLGKGGFAICHRAEVAERGKATGRIIALKIVKSKMEPAKMAQKFVTELQLHSKLQHPNIVEFYRAFTFGPSTYVVLEVCDNGSLADALKRRKFFTMPEIRRFLIQTCGAVKYLHARQIIHRDLKTGNLFLDSNMNIKVGDFGLAAVMVSKNDVSLRRTTMCGTPNYLAPEILEKGGRGHNEKVDLWAIGIIAYTLAIGKAPFHAPKREDIYKKLQMCDYKWPDPSKTQNDISNDLRDLVATLLVHEDDRPCPDQIVSHTFFKTAFIPETMESSCTSVPPRFPAVRPPTAAVIQRGFSDSWFRLCKASGVGEFAPGKLFPVIGGRKLRSVVRDCEKELQIGRHPVVPIPEGTIYLPYPDRVDPFSVDPNAQLSDIIEEREPSAEGRALRETSANEPGTTRALAEKAKRIRRSKENTEPATTADDREPEAQLQRKPARTIASRTMASAPKRRAIATQRSQSIQVARVPEMKVDSKIPQTTKVVETVVVSADTENIPPAAQESTRQTRRNKAVAMETVRIVGNIQEPPVMPRETCRVTRKNSKRAAPLREPEQPEQLQLMEIALPKRPALTVMPKPVVDQQSSRPSSRDGMTVAPRHAGGAAPRATRIPSGDVGPKVPYTDPETVLARVANLRDNIADALSNRYATPGRLAKPKLPFISKWVDYSKAYGVGYMLEDGSIGTVLKKEKPKPTFPVTLAVVRNGYAKVREVRKNPDAMLSLPFEYYADFGGAGIRSVGLGPEMKKEKVGIWLKLVSYLAKQVSADEAESAATNSATETPDTIVKFYQRLGNVGVWGFTDGSFQINFPDHTKLNLSSDGRYCNFLCLSKGGIRFLEQHSALNRESINGRKSLHLPIHTLLWDAENYPVAVDVAHANHLRGKLQFFLEALDEWLRCKGVGVLSEEAKYLRWNGSHTEEGKKMDWVTVGAHGGDVERYSL</sequence>
<dbReference type="InterPro" id="IPR017441">
    <property type="entry name" value="Protein_kinase_ATP_BS"/>
</dbReference>
<reference evidence="9 11" key="1">
    <citation type="submission" date="2020-01" db="EMBL/GenBank/DDBJ databases">
        <authorList>
            <consortium name="DOE Joint Genome Institute"/>
            <person name="Haridas S."/>
            <person name="Albert R."/>
            <person name="Binder M."/>
            <person name="Bloem J."/>
            <person name="Labutti K."/>
            <person name="Salamov A."/>
            <person name="Andreopoulos B."/>
            <person name="Baker S.E."/>
            <person name="Barry K."/>
            <person name="Bills G."/>
            <person name="Bluhm B.H."/>
            <person name="Cannon C."/>
            <person name="Castanera R."/>
            <person name="Culley D.E."/>
            <person name="Daum C."/>
            <person name="Ezra D."/>
            <person name="Gonzalez J.B."/>
            <person name="Henrissat B."/>
            <person name="Kuo A."/>
            <person name="Liang C."/>
            <person name="Lipzen A."/>
            <person name="Lutzoni F."/>
            <person name="Magnuson J."/>
            <person name="Mondo S."/>
            <person name="Nolan M."/>
            <person name="Ohm R."/>
            <person name="Pangilinan J."/>
            <person name="Park H.-J."/>
            <person name="Ramirez L."/>
            <person name="Alfaro M."/>
            <person name="Sun H."/>
            <person name="Tritt A."/>
            <person name="Yoshinaga Y."/>
            <person name="Zwiers L.-H."/>
            <person name="Turgeon B.G."/>
            <person name="Goodwin S.B."/>
            <person name="Spatafora J.W."/>
            <person name="Crous P.W."/>
            <person name="Grigoriev I.V."/>
        </authorList>
    </citation>
    <scope>NUCLEOTIDE SEQUENCE</scope>
    <source>
        <strain evidence="9 11">CBS 781.70</strain>
    </source>
</reference>
<feature type="compositionally biased region" description="Low complexity" evidence="7">
    <location>
        <begin position="615"/>
        <end position="626"/>
    </location>
</feature>
<dbReference type="GO" id="GO:0005524">
    <property type="term" value="F:ATP binding"/>
    <property type="evidence" value="ECO:0007669"/>
    <property type="project" value="UniProtKB-UniRule"/>
</dbReference>
<evidence type="ECO:0000313" key="9">
    <source>
        <dbReference type="EMBL" id="KAF1812197.1"/>
    </source>
</evidence>
<feature type="region of interest" description="Disordered" evidence="7">
    <location>
        <begin position="597"/>
        <end position="638"/>
    </location>
</feature>
<evidence type="ECO:0000256" key="2">
    <source>
        <dbReference type="ARBA" id="ARBA00022679"/>
    </source>
</evidence>
<dbReference type="Gene3D" id="1.10.510.10">
    <property type="entry name" value="Transferase(Phosphotransferase) domain 1"/>
    <property type="match status" value="1"/>
</dbReference>
<dbReference type="InterPro" id="IPR033695">
    <property type="entry name" value="POLO_box_2"/>
</dbReference>
<reference evidence="11" key="2">
    <citation type="submission" date="2020-04" db="EMBL/GenBank/DDBJ databases">
        <authorList>
            <consortium name="NCBI Genome Project"/>
        </authorList>
    </citation>
    <scope>NUCLEOTIDE SEQUENCE</scope>
    <source>
        <strain evidence="11">CBS 781.70</strain>
    </source>
</reference>
<evidence type="ECO:0000313" key="10">
    <source>
        <dbReference type="Proteomes" id="UP000504638"/>
    </source>
</evidence>
<evidence type="ECO:0000256" key="3">
    <source>
        <dbReference type="ARBA" id="ARBA00022741"/>
    </source>
</evidence>
<evidence type="ECO:0000256" key="4">
    <source>
        <dbReference type="ARBA" id="ARBA00022777"/>
    </source>
</evidence>
<feature type="compositionally biased region" description="Basic and acidic residues" evidence="7">
    <location>
        <begin position="425"/>
        <end position="451"/>
    </location>
</feature>
<keyword evidence="2" id="KW-0808">Transferase</keyword>
<dbReference type="GO" id="GO:0005634">
    <property type="term" value="C:nucleus"/>
    <property type="evidence" value="ECO:0007669"/>
    <property type="project" value="TreeGrafter"/>
</dbReference>
<organism evidence="9">
    <name type="scientific">Eremomyces bilateralis CBS 781.70</name>
    <dbReference type="NCBI Taxonomy" id="1392243"/>
    <lineage>
        <taxon>Eukaryota</taxon>
        <taxon>Fungi</taxon>
        <taxon>Dikarya</taxon>
        <taxon>Ascomycota</taxon>
        <taxon>Pezizomycotina</taxon>
        <taxon>Dothideomycetes</taxon>
        <taxon>Dothideomycetes incertae sedis</taxon>
        <taxon>Eremomycetales</taxon>
        <taxon>Eremomycetaceae</taxon>
        <taxon>Eremomyces</taxon>
    </lineage>
</organism>
<feature type="region of interest" description="Disordered" evidence="7">
    <location>
        <begin position="401"/>
        <end position="482"/>
    </location>
</feature>
<dbReference type="InterPro" id="IPR011009">
    <property type="entry name" value="Kinase-like_dom_sf"/>
</dbReference>
<evidence type="ECO:0000259" key="8">
    <source>
        <dbReference type="PROSITE" id="PS50011"/>
    </source>
</evidence>
<dbReference type="PROSITE" id="PS00108">
    <property type="entry name" value="PROTEIN_KINASE_ST"/>
    <property type="match status" value="1"/>
</dbReference>
<feature type="binding site" evidence="6">
    <location>
        <position position="53"/>
    </location>
    <ligand>
        <name>ATP</name>
        <dbReference type="ChEBI" id="CHEBI:30616"/>
    </ligand>
</feature>
<protein>
    <submittedName>
        <fullName evidence="9 11">Kinase-like protein</fullName>
    </submittedName>
</protein>
<dbReference type="SMART" id="SM00220">
    <property type="entry name" value="S_TKc"/>
    <property type="match status" value="1"/>
</dbReference>
<dbReference type="AlphaFoldDB" id="A0A6G1G258"/>
<feature type="compositionally biased region" description="Basic and acidic residues" evidence="7">
    <location>
        <begin position="401"/>
        <end position="412"/>
    </location>
</feature>
<dbReference type="CDD" id="cd13117">
    <property type="entry name" value="POLO_box_2"/>
    <property type="match status" value="1"/>
</dbReference>
<dbReference type="EMBL" id="ML975158">
    <property type="protein sequence ID" value="KAF1812197.1"/>
    <property type="molecule type" value="Genomic_DNA"/>
</dbReference>